<dbReference type="RefSeq" id="WP_165761967.1">
    <property type="nucleotide sequence ID" value="NZ_FMBE01000013.1"/>
</dbReference>
<accession>A0A0P8WYV3</accession>
<sequence length="56" mass="6557">MILKLQHLKRLIVSIKRGTNIYNSFKKLEIVDDKGHKVKFVRLIVEVVKPGEKREA</sequence>
<dbReference type="EMBL" id="FMBE01000013">
    <property type="protein sequence ID" value="SCC40737.1"/>
    <property type="molecule type" value="Genomic_DNA"/>
</dbReference>
<protein>
    <submittedName>
        <fullName evidence="1">Uncharacterized protein</fullName>
    </submittedName>
</protein>
<proteinExistence type="predicted"/>
<gene>
    <name evidence="1" type="ORF">BC05F1_03349</name>
</gene>
<evidence type="ECO:0000313" key="1">
    <source>
        <dbReference type="EMBL" id="SCC40737.1"/>
    </source>
</evidence>
<dbReference type="AlphaFoldDB" id="A0A0P8WYV3"/>
<name>A0A0P8WYV3_9BACI</name>
<dbReference type="Proteomes" id="UP000196052">
    <property type="component" value="Unassembled WGS sequence"/>
</dbReference>
<evidence type="ECO:0000313" key="2">
    <source>
        <dbReference type="Proteomes" id="UP000196052"/>
    </source>
</evidence>
<organism evidence="1 2">
    <name type="scientific">Bacillus wiedmannii</name>
    <dbReference type="NCBI Taxonomy" id="1890302"/>
    <lineage>
        <taxon>Bacteria</taxon>
        <taxon>Bacillati</taxon>
        <taxon>Bacillota</taxon>
        <taxon>Bacilli</taxon>
        <taxon>Bacillales</taxon>
        <taxon>Bacillaceae</taxon>
        <taxon>Bacillus</taxon>
        <taxon>Bacillus cereus group</taxon>
    </lineage>
</organism>
<reference evidence="2" key="1">
    <citation type="submission" date="2016-08" db="EMBL/GenBank/DDBJ databases">
        <authorList>
            <person name="Loux V."/>
            <person name="Rue O."/>
        </authorList>
    </citation>
    <scope>NUCLEOTIDE SEQUENCE [LARGE SCALE GENOMIC DNA]</scope>
    <source>
        <strain evidence="2">INRA Bc05-F1</strain>
    </source>
</reference>